<dbReference type="AlphaFoldDB" id="A0A336LK78"/>
<keyword evidence="1" id="KW-1015">Disulfide bond</keyword>
<dbReference type="SUPFAM" id="SSF52833">
    <property type="entry name" value="Thioredoxin-like"/>
    <property type="match status" value="1"/>
</dbReference>
<dbReference type="PRINTS" id="PR00421">
    <property type="entry name" value="THIOREDOXIN"/>
</dbReference>
<gene>
    <name evidence="4" type="primary">CSON010149</name>
</gene>
<evidence type="ECO:0000256" key="1">
    <source>
        <dbReference type="ARBA" id="ARBA00023157"/>
    </source>
</evidence>
<dbReference type="InterPro" id="IPR017937">
    <property type="entry name" value="Thioredoxin_CS"/>
</dbReference>
<dbReference type="SUPFAM" id="SSF49785">
    <property type="entry name" value="Galactose-binding domain-like"/>
    <property type="match status" value="1"/>
</dbReference>
<dbReference type="PANTHER" id="PTHR46115">
    <property type="entry name" value="THIOREDOXIN-LIKE PROTEIN 1"/>
    <property type="match status" value="1"/>
</dbReference>
<dbReference type="Gene3D" id="3.40.30.10">
    <property type="entry name" value="Glutaredoxin"/>
    <property type="match status" value="1"/>
</dbReference>
<evidence type="ECO:0000259" key="2">
    <source>
        <dbReference type="PROSITE" id="PS51352"/>
    </source>
</evidence>
<dbReference type="Gene3D" id="2.60.120.470">
    <property type="entry name" value="PITH domain"/>
    <property type="match status" value="1"/>
</dbReference>
<dbReference type="InterPro" id="IPR013766">
    <property type="entry name" value="Thioredoxin_domain"/>
</dbReference>
<dbReference type="CDD" id="cd02947">
    <property type="entry name" value="TRX_family"/>
    <property type="match status" value="1"/>
</dbReference>
<dbReference type="InterPro" id="IPR010400">
    <property type="entry name" value="PITH_dom"/>
</dbReference>
<protein>
    <submittedName>
        <fullName evidence="4">CSON010149 protein</fullName>
    </submittedName>
</protein>
<dbReference type="Pfam" id="PF00085">
    <property type="entry name" value="Thioredoxin"/>
    <property type="match status" value="1"/>
</dbReference>
<dbReference type="GO" id="GO:0005737">
    <property type="term" value="C:cytoplasm"/>
    <property type="evidence" value="ECO:0007669"/>
    <property type="project" value="UniProtKB-ARBA"/>
</dbReference>
<feature type="domain" description="Thioredoxin" evidence="2">
    <location>
        <begin position="1"/>
        <end position="107"/>
    </location>
</feature>
<proteinExistence type="predicted"/>
<dbReference type="PROSITE" id="PS51532">
    <property type="entry name" value="PITH"/>
    <property type="match status" value="1"/>
</dbReference>
<evidence type="ECO:0000259" key="3">
    <source>
        <dbReference type="PROSITE" id="PS51532"/>
    </source>
</evidence>
<dbReference type="PROSITE" id="PS00194">
    <property type="entry name" value="THIOREDOXIN_1"/>
    <property type="match status" value="1"/>
</dbReference>
<reference evidence="4" key="1">
    <citation type="submission" date="2018-07" db="EMBL/GenBank/DDBJ databases">
        <authorList>
            <person name="Quirk P.G."/>
            <person name="Krulwich T.A."/>
        </authorList>
    </citation>
    <scope>NUCLEOTIDE SEQUENCE</scope>
</reference>
<accession>A0A336LK78</accession>
<organism evidence="4">
    <name type="scientific">Culicoides sonorensis</name>
    <name type="common">Biting midge</name>
    <dbReference type="NCBI Taxonomy" id="179676"/>
    <lineage>
        <taxon>Eukaryota</taxon>
        <taxon>Metazoa</taxon>
        <taxon>Ecdysozoa</taxon>
        <taxon>Arthropoda</taxon>
        <taxon>Hexapoda</taxon>
        <taxon>Insecta</taxon>
        <taxon>Pterygota</taxon>
        <taxon>Neoptera</taxon>
        <taxon>Endopterygota</taxon>
        <taxon>Diptera</taxon>
        <taxon>Nematocera</taxon>
        <taxon>Chironomoidea</taxon>
        <taxon>Ceratopogonidae</taxon>
        <taxon>Ceratopogoninae</taxon>
        <taxon>Culicoides</taxon>
        <taxon>Monoculicoides</taxon>
    </lineage>
</organism>
<feature type="domain" description="PITH" evidence="3">
    <location>
        <begin position="113"/>
        <end position="282"/>
    </location>
</feature>
<sequence length="286" mass="31622">MAVRAINDEAHFQAELSSAGIKLVVVDFTATWCGPCRSIAPHFDRLPQKYPKAIFLKVDVDKCQETAAGQGVSAMPTFIFYRNRTKIDRVQGADINALEAKIQQHYVSGEDESGEEYGQGLMDLATFIQANQCECLNEADDHPLAHCLKSGAGYLASDCDEQLIISVTFNQAVKIHSIKIKAPPAHAPKDVKLFINQPRTLDFDMAESYVSVQDLAFSQKDCEVGASVNLRFVKFQNVQNIQLFVKNNQTGDDKTVIEHLAFIGAPIITTKMDDFKRVAGKKGEAH</sequence>
<dbReference type="InterPro" id="IPR008979">
    <property type="entry name" value="Galactose-bd-like_sf"/>
</dbReference>
<dbReference type="InterPro" id="IPR036249">
    <property type="entry name" value="Thioredoxin-like_sf"/>
</dbReference>
<name>A0A336LK78_CULSO</name>
<dbReference type="EMBL" id="UFQT01000040">
    <property type="protein sequence ID" value="SSX18604.1"/>
    <property type="molecule type" value="Genomic_DNA"/>
</dbReference>
<dbReference type="FunFam" id="3.40.30.10:FF:000245">
    <property type="entry name" value="Thioredoxin"/>
    <property type="match status" value="1"/>
</dbReference>
<dbReference type="OMA" id="PIFEMFP"/>
<dbReference type="Pfam" id="PF06201">
    <property type="entry name" value="PITH"/>
    <property type="match status" value="1"/>
</dbReference>
<dbReference type="VEuPathDB" id="VectorBase:CSON010149"/>
<dbReference type="PROSITE" id="PS51352">
    <property type="entry name" value="THIOREDOXIN_2"/>
    <property type="match status" value="1"/>
</dbReference>
<dbReference type="InterPro" id="IPR037047">
    <property type="entry name" value="PITH_dom_sf"/>
</dbReference>
<evidence type="ECO:0000313" key="4">
    <source>
        <dbReference type="EMBL" id="SSX18604.1"/>
    </source>
</evidence>